<proteinExistence type="predicted"/>
<gene>
    <name evidence="1" type="ORF">RPERSI_LOCUS5962</name>
</gene>
<sequence length="204" mass="21773">IMDVPSGKARCCVPSRSSIITSSTIFTSPTVMETVPVSSSNPRSHTDLLSNPSSPTDLSITSSPFPSSISTLASIIPKTTTTISTYPTGIASSANKSTITNENLPIIISITIFGTLLMGALLFAYIRSRHKRQRQNALATAIIAAEAGLDDNCIRSIVVNDDDVDTDHVINVVSISEGANLEKSMDTLFKPCLKNNEQSLIFLV</sequence>
<name>A0ACA9MSG3_9GLOM</name>
<protein>
    <submittedName>
        <fullName evidence="1">16537_t:CDS:1</fullName>
    </submittedName>
</protein>
<reference evidence="1" key="1">
    <citation type="submission" date="2021-06" db="EMBL/GenBank/DDBJ databases">
        <authorList>
            <person name="Kallberg Y."/>
            <person name="Tangrot J."/>
            <person name="Rosling A."/>
        </authorList>
    </citation>
    <scope>NUCLEOTIDE SEQUENCE</scope>
    <source>
        <strain evidence="1">MA461A</strain>
    </source>
</reference>
<dbReference type="Proteomes" id="UP000789920">
    <property type="component" value="Unassembled WGS sequence"/>
</dbReference>
<evidence type="ECO:0000313" key="2">
    <source>
        <dbReference type="Proteomes" id="UP000789920"/>
    </source>
</evidence>
<feature type="non-terminal residue" evidence="1">
    <location>
        <position position="1"/>
    </location>
</feature>
<dbReference type="EMBL" id="CAJVQC010009236">
    <property type="protein sequence ID" value="CAG8602164.1"/>
    <property type="molecule type" value="Genomic_DNA"/>
</dbReference>
<comment type="caution">
    <text evidence="1">The sequence shown here is derived from an EMBL/GenBank/DDBJ whole genome shotgun (WGS) entry which is preliminary data.</text>
</comment>
<organism evidence="1 2">
    <name type="scientific">Racocetra persica</name>
    <dbReference type="NCBI Taxonomy" id="160502"/>
    <lineage>
        <taxon>Eukaryota</taxon>
        <taxon>Fungi</taxon>
        <taxon>Fungi incertae sedis</taxon>
        <taxon>Mucoromycota</taxon>
        <taxon>Glomeromycotina</taxon>
        <taxon>Glomeromycetes</taxon>
        <taxon>Diversisporales</taxon>
        <taxon>Gigasporaceae</taxon>
        <taxon>Racocetra</taxon>
    </lineage>
</organism>
<accession>A0ACA9MSG3</accession>
<evidence type="ECO:0000313" key="1">
    <source>
        <dbReference type="EMBL" id="CAG8602164.1"/>
    </source>
</evidence>
<keyword evidence="2" id="KW-1185">Reference proteome</keyword>